<gene>
    <name evidence="2" type="ORF">H1P_1420015</name>
</gene>
<evidence type="ECO:0000313" key="3">
    <source>
        <dbReference type="Proteomes" id="UP000320055"/>
    </source>
</evidence>
<proteinExistence type="predicted"/>
<dbReference type="AlphaFoldDB" id="A0A563VLY8"/>
<sequence>MLRRGFYLLLLVLAFWMIAPATKAATCQDIARQQVCLLRIKRSAKYYWEYRAILSIDGRKQPERVYNCRDLALSEALRDRYYQEPDRLKVYYQQNDKLGKTVCRLYEKV</sequence>
<evidence type="ECO:0000256" key="1">
    <source>
        <dbReference type="SAM" id="SignalP"/>
    </source>
</evidence>
<evidence type="ECO:0000313" key="2">
    <source>
        <dbReference type="EMBL" id="VEP12325.1"/>
    </source>
</evidence>
<dbReference type="Proteomes" id="UP000320055">
    <property type="component" value="Unassembled WGS sequence"/>
</dbReference>
<name>A0A563VLY8_9CYAN</name>
<keyword evidence="3" id="KW-1185">Reference proteome</keyword>
<organism evidence="2 3">
    <name type="scientific">Hyella patelloides LEGE 07179</name>
    <dbReference type="NCBI Taxonomy" id="945734"/>
    <lineage>
        <taxon>Bacteria</taxon>
        <taxon>Bacillati</taxon>
        <taxon>Cyanobacteriota</taxon>
        <taxon>Cyanophyceae</taxon>
        <taxon>Pleurocapsales</taxon>
        <taxon>Hyellaceae</taxon>
        <taxon>Hyella</taxon>
    </lineage>
</organism>
<reference evidence="2 3" key="1">
    <citation type="submission" date="2019-01" db="EMBL/GenBank/DDBJ databases">
        <authorList>
            <person name="Brito A."/>
        </authorList>
    </citation>
    <scope>NUCLEOTIDE SEQUENCE [LARGE SCALE GENOMIC DNA]</scope>
    <source>
        <strain evidence="2">1</strain>
    </source>
</reference>
<keyword evidence="1" id="KW-0732">Signal</keyword>
<feature type="signal peptide" evidence="1">
    <location>
        <begin position="1"/>
        <end position="24"/>
    </location>
</feature>
<feature type="chain" id="PRO_5022044026" evidence="1">
    <location>
        <begin position="25"/>
        <end position="109"/>
    </location>
</feature>
<protein>
    <submittedName>
        <fullName evidence="2">Uncharacterized protein</fullName>
    </submittedName>
</protein>
<dbReference type="EMBL" id="CAACVJ010000049">
    <property type="protein sequence ID" value="VEP12325.1"/>
    <property type="molecule type" value="Genomic_DNA"/>
</dbReference>
<accession>A0A563VLY8</accession>